<gene>
    <name evidence="1" type="ORF">RCOM_0640880</name>
</gene>
<reference evidence="2" key="1">
    <citation type="journal article" date="2010" name="Nat. Biotechnol.">
        <title>Draft genome sequence of the oilseed species Ricinus communis.</title>
        <authorList>
            <person name="Chan A.P."/>
            <person name="Crabtree J."/>
            <person name="Zhao Q."/>
            <person name="Lorenzi H."/>
            <person name="Orvis J."/>
            <person name="Puiu D."/>
            <person name="Melake-Berhan A."/>
            <person name="Jones K.M."/>
            <person name="Redman J."/>
            <person name="Chen G."/>
            <person name="Cahoon E.B."/>
            <person name="Gedil M."/>
            <person name="Stanke M."/>
            <person name="Haas B.J."/>
            <person name="Wortman J.R."/>
            <person name="Fraser-Liggett C.M."/>
            <person name="Ravel J."/>
            <person name="Rabinowicz P.D."/>
        </authorList>
    </citation>
    <scope>NUCLEOTIDE SEQUENCE [LARGE SCALE GENOMIC DNA]</scope>
    <source>
        <strain evidence="2">cv. Hale</strain>
    </source>
</reference>
<sequence>MDPDELSRICAQLRLYDNPHAKVVTVDAEGHFEAKAGLGLCLACKFLSLKLVHREAFMNTLPNILLRVKA</sequence>
<evidence type="ECO:0000313" key="2">
    <source>
        <dbReference type="Proteomes" id="UP000008311"/>
    </source>
</evidence>
<dbReference type="AlphaFoldDB" id="B9S7E7"/>
<name>B9S7E7_RICCO</name>
<organism evidence="1 2">
    <name type="scientific">Ricinus communis</name>
    <name type="common">Castor bean</name>
    <dbReference type="NCBI Taxonomy" id="3988"/>
    <lineage>
        <taxon>Eukaryota</taxon>
        <taxon>Viridiplantae</taxon>
        <taxon>Streptophyta</taxon>
        <taxon>Embryophyta</taxon>
        <taxon>Tracheophyta</taxon>
        <taxon>Spermatophyta</taxon>
        <taxon>Magnoliopsida</taxon>
        <taxon>eudicotyledons</taxon>
        <taxon>Gunneridae</taxon>
        <taxon>Pentapetalae</taxon>
        <taxon>rosids</taxon>
        <taxon>fabids</taxon>
        <taxon>Malpighiales</taxon>
        <taxon>Euphorbiaceae</taxon>
        <taxon>Acalyphoideae</taxon>
        <taxon>Acalypheae</taxon>
        <taxon>Ricinus</taxon>
    </lineage>
</organism>
<protein>
    <submittedName>
        <fullName evidence="1">Uncharacterized protein</fullName>
    </submittedName>
</protein>
<dbReference type="EMBL" id="EQ973885">
    <property type="protein sequence ID" value="EEF40440.1"/>
    <property type="molecule type" value="Genomic_DNA"/>
</dbReference>
<dbReference type="InParanoid" id="B9S7E7"/>
<proteinExistence type="predicted"/>
<accession>B9S7E7</accession>
<evidence type="ECO:0000313" key="1">
    <source>
        <dbReference type="EMBL" id="EEF40440.1"/>
    </source>
</evidence>
<dbReference type="Proteomes" id="UP000008311">
    <property type="component" value="Unassembled WGS sequence"/>
</dbReference>
<keyword evidence="2" id="KW-1185">Reference proteome</keyword>